<dbReference type="Pfam" id="PF13487">
    <property type="entry name" value="HD_5"/>
    <property type="match status" value="1"/>
</dbReference>
<dbReference type="Gene3D" id="1.10.3210.10">
    <property type="entry name" value="Hypothetical protein af1432"/>
    <property type="match status" value="1"/>
</dbReference>
<evidence type="ECO:0000259" key="1">
    <source>
        <dbReference type="PROSITE" id="PS51832"/>
    </source>
</evidence>
<reference evidence="2 3" key="1">
    <citation type="submission" date="2019-12" db="EMBL/GenBank/DDBJ databases">
        <title>Novel species isolated from a subtropical stream in China.</title>
        <authorList>
            <person name="Lu H."/>
        </authorList>
    </citation>
    <scope>NUCLEOTIDE SEQUENCE [LARGE SCALE GENOMIC DNA]</scope>
    <source>
        <strain evidence="2 3">FT127W</strain>
    </source>
</reference>
<sequence>MKIRKIGRGELYVGQLLPWDVYGDGGGLLARKGHLIADSGQLDSLAERGVVEDWSEALPQSRAPQSVARLLSGAQLELQSVLRQIATGVPFGNAQRMLEDIAALVTAAVQLNADVAVACILHGQSGVSYAVRHSVDTAVVAQLLALALKKPDQDIQTITLAALTMNVGMLAAHDRLQMFSGPLNEDDYRLVQAHPQAGVVLLRQAGIIHAGWLACVLAHHENEDGTGYPGGKAGPYVPESAKLLALADRYCARLARRRYRPGMTPNAALRDLLLEARNTLDGLLPAVLIRELGIYPIGTCVRLLNGEMGVVMRKGLNSTSPWVASLLGPGPACAPLSPPVQRDTRNELHAIREVLQLDELDRAGLAFRMEQVWGRAAAL</sequence>
<dbReference type="CDD" id="cd00077">
    <property type="entry name" value="HDc"/>
    <property type="match status" value="1"/>
</dbReference>
<dbReference type="PROSITE" id="PS51832">
    <property type="entry name" value="HD_GYP"/>
    <property type="match status" value="1"/>
</dbReference>
<dbReference type="SUPFAM" id="SSF109604">
    <property type="entry name" value="HD-domain/PDEase-like"/>
    <property type="match status" value="1"/>
</dbReference>
<organism evidence="2 3">
    <name type="scientific">Pseudoduganella aquatica</name>
    <dbReference type="NCBI Taxonomy" id="2660641"/>
    <lineage>
        <taxon>Bacteria</taxon>
        <taxon>Pseudomonadati</taxon>
        <taxon>Pseudomonadota</taxon>
        <taxon>Betaproteobacteria</taxon>
        <taxon>Burkholderiales</taxon>
        <taxon>Oxalobacteraceae</taxon>
        <taxon>Telluria group</taxon>
        <taxon>Pseudoduganella</taxon>
    </lineage>
</organism>
<dbReference type="Proteomes" id="UP000450676">
    <property type="component" value="Unassembled WGS sequence"/>
</dbReference>
<dbReference type="InterPro" id="IPR003607">
    <property type="entry name" value="HD/PDEase_dom"/>
</dbReference>
<dbReference type="PANTHER" id="PTHR43155">
    <property type="entry name" value="CYCLIC DI-GMP PHOSPHODIESTERASE PA4108-RELATED"/>
    <property type="match status" value="1"/>
</dbReference>
<evidence type="ECO:0000313" key="2">
    <source>
        <dbReference type="EMBL" id="MYN06043.1"/>
    </source>
</evidence>
<gene>
    <name evidence="2" type="ORF">GTP77_01680</name>
</gene>
<name>A0A7X4KKI0_9BURK</name>
<dbReference type="GO" id="GO:0008081">
    <property type="term" value="F:phosphoric diester hydrolase activity"/>
    <property type="evidence" value="ECO:0007669"/>
    <property type="project" value="UniProtKB-ARBA"/>
</dbReference>
<proteinExistence type="predicted"/>
<dbReference type="RefSeq" id="WP_161070415.1">
    <property type="nucleotide sequence ID" value="NZ_CP086370.1"/>
</dbReference>
<dbReference type="InterPro" id="IPR037522">
    <property type="entry name" value="HD_GYP_dom"/>
</dbReference>
<evidence type="ECO:0000313" key="3">
    <source>
        <dbReference type="Proteomes" id="UP000450676"/>
    </source>
</evidence>
<protein>
    <submittedName>
        <fullName evidence="2">HD domain-containing protein</fullName>
    </submittedName>
</protein>
<feature type="domain" description="HD-GYP" evidence="1">
    <location>
        <begin position="108"/>
        <end position="304"/>
    </location>
</feature>
<comment type="caution">
    <text evidence="2">The sequence shown here is derived from an EMBL/GenBank/DDBJ whole genome shotgun (WGS) entry which is preliminary data.</text>
</comment>
<dbReference type="EMBL" id="WWCU01000001">
    <property type="protein sequence ID" value="MYN06043.1"/>
    <property type="molecule type" value="Genomic_DNA"/>
</dbReference>
<dbReference type="AlphaFoldDB" id="A0A7X4KKI0"/>
<keyword evidence="3" id="KW-1185">Reference proteome</keyword>
<dbReference type="PANTHER" id="PTHR43155:SF2">
    <property type="entry name" value="CYCLIC DI-GMP PHOSPHODIESTERASE PA4108"/>
    <property type="match status" value="1"/>
</dbReference>
<accession>A0A7X4KKI0</accession>